<dbReference type="eggNOG" id="COG0456">
    <property type="taxonomic scope" value="Bacteria"/>
</dbReference>
<proteinExistence type="predicted"/>
<feature type="domain" description="N-acetyltransferase" evidence="3">
    <location>
        <begin position="6"/>
        <end position="174"/>
    </location>
</feature>
<evidence type="ECO:0000256" key="2">
    <source>
        <dbReference type="ARBA" id="ARBA00023315"/>
    </source>
</evidence>
<dbReference type="HOGENOM" id="CLU_013985_18_0_6"/>
<evidence type="ECO:0000313" key="4">
    <source>
        <dbReference type="EMBL" id="ABM05328.1"/>
    </source>
</evidence>
<dbReference type="InterPro" id="IPR000182">
    <property type="entry name" value="GNAT_dom"/>
</dbReference>
<dbReference type="STRING" id="357804.Ping_3645"/>
<dbReference type="AlphaFoldDB" id="A1T0R3"/>
<dbReference type="Gene3D" id="3.40.630.30">
    <property type="match status" value="1"/>
</dbReference>
<dbReference type="InterPro" id="IPR050680">
    <property type="entry name" value="YpeA/RimI_acetyltransf"/>
</dbReference>
<dbReference type="EMBL" id="CP000510">
    <property type="protein sequence ID" value="ABM05328.1"/>
    <property type="molecule type" value="Genomic_DNA"/>
</dbReference>
<dbReference type="GO" id="GO:0016747">
    <property type="term" value="F:acyltransferase activity, transferring groups other than amino-acyl groups"/>
    <property type="evidence" value="ECO:0007669"/>
    <property type="project" value="InterPro"/>
</dbReference>
<accession>A1T0R3</accession>
<dbReference type="InterPro" id="IPR016181">
    <property type="entry name" value="Acyl_CoA_acyltransferase"/>
</dbReference>
<reference evidence="4 5" key="1">
    <citation type="submission" date="2007-01" db="EMBL/GenBank/DDBJ databases">
        <title>Complete sequence of Psychromonas ingrahamii 37.</title>
        <authorList>
            <consortium name="US DOE Joint Genome Institute"/>
            <person name="Copeland A."/>
            <person name="Lucas S."/>
            <person name="Lapidus A."/>
            <person name="Barry K."/>
            <person name="Detter J.C."/>
            <person name="Glavina del Rio T."/>
            <person name="Hammon N."/>
            <person name="Israni S."/>
            <person name="Dalin E."/>
            <person name="Tice H."/>
            <person name="Pitluck S."/>
            <person name="Thompson L.S."/>
            <person name="Brettin T."/>
            <person name="Bruce D."/>
            <person name="Han C."/>
            <person name="Tapia R."/>
            <person name="Schmutz J."/>
            <person name="Larimer F."/>
            <person name="Land M."/>
            <person name="Hauser L."/>
            <person name="Kyrpides N."/>
            <person name="Ivanova N."/>
            <person name="Staley J."/>
            <person name="Richardson P."/>
        </authorList>
    </citation>
    <scope>NUCLEOTIDE SEQUENCE [LARGE SCALE GENOMIC DNA]</scope>
    <source>
        <strain evidence="4 5">37</strain>
    </source>
</reference>
<sequence>MRTMPDNIKICKKNQLDLLRAISIETYRDTFSNSNSETLMTHYFQDALNKEKLQAELNHPNSTFYFIYVAKKVAGFLKVNVMSAQTDIKDYHALEIERFYIRKSFLRKGLGKQLMNFTCDLARQENKEFIWLGVWENNIPALHFYKKMGFYKIGTHPFNMAGDIQTDLLLQKDL</sequence>
<dbReference type="Proteomes" id="UP000000639">
    <property type="component" value="Chromosome"/>
</dbReference>
<organism evidence="4 5">
    <name type="scientific">Psychromonas ingrahamii (strain DSM 17664 / CCUG 51855 / 37)</name>
    <dbReference type="NCBI Taxonomy" id="357804"/>
    <lineage>
        <taxon>Bacteria</taxon>
        <taxon>Pseudomonadati</taxon>
        <taxon>Pseudomonadota</taxon>
        <taxon>Gammaproteobacteria</taxon>
        <taxon>Alteromonadales</taxon>
        <taxon>Psychromonadaceae</taxon>
        <taxon>Psychromonas</taxon>
    </lineage>
</organism>
<dbReference type="KEGG" id="pin:Ping_3645"/>
<keyword evidence="5" id="KW-1185">Reference proteome</keyword>
<evidence type="ECO:0000259" key="3">
    <source>
        <dbReference type="PROSITE" id="PS51186"/>
    </source>
</evidence>
<evidence type="ECO:0000313" key="5">
    <source>
        <dbReference type="Proteomes" id="UP000000639"/>
    </source>
</evidence>
<dbReference type="PROSITE" id="PS51186">
    <property type="entry name" value="GNAT"/>
    <property type="match status" value="1"/>
</dbReference>
<dbReference type="PANTHER" id="PTHR43420:SF47">
    <property type="entry name" value="N-ACETYLTRANSFERASE DOMAIN-CONTAINING PROTEIN"/>
    <property type="match status" value="1"/>
</dbReference>
<protein>
    <submittedName>
        <fullName evidence="4">Spermine/spermidine N-acetyltransferase</fullName>
        <ecNumber evidence="4">2.3.1.-</ecNumber>
    </submittedName>
</protein>
<dbReference type="Pfam" id="PF00583">
    <property type="entry name" value="Acetyltransf_1"/>
    <property type="match status" value="1"/>
</dbReference>
<dbReference type="SUPFAM" id="SSF55729">
    <property type="entry name" value="Acyl-CoA N-acyltransferases (Nat)"/>
    <property type="match status" value="1"/>
</dbReference>
<keyword evidence="2 4" id="KW-0012">Acyltransferase</keyword>
<dbReference type="PANTHER" id="PTHR43420">
    <property type="entry name" value="ACETYLTRANSFERASE"/>
    <property type="match status" value="1"/>
</dbReference>
<dbReference type="CDD" id="cd04301">
    <property type="entry name" value="NAT_SF"/>
    <property type="match status" value="1"/>
</dbReference>
<dbReference type="EC" id="2.3.1.-" evidence="4"/>
<gene>
    <name evidence="4" type="ordered locus">Ping_3645</name>
</gene>
<evidence type="ECO:0000256" key="1">
    <source>
        <dbReference type="ARBA" id="ARBA00022679"/>
    </source>
</evidence>
<name>A1T0R3_PSYIN</name>
<keyword evidence="1 4" id="KW-0808">Transferase</keyword>